<evidence type="ECO:0000313" key="3">
    <source>
        <dbReference type="EMBL" id="KLL10968.1"/>
    </source>
</evidence>
<protein>
    <recommendedName>
        <fullName evidence="5">DUF5671 domain-containing protein</fullName>
    </recommendedName>
</protein>
<organism evidence="3 4">
    <name type="scientific">Protofrankia coriariae</name>
    <dbReference type="NCBI Taxonomy" id="1562887"/>
    <lineage>
        <taxon>Bacteria</taxon>
        <taxon>Bacillati</taxon>
        <taxon>Actinomycetota</taxon>
        <taxon>Actinomycetes</taxon>
        <taxon>Frankiales</taxon>
        <taxon>Frankiaceae</taxon>
        <taxon>Protofrankia</taxon>
    </lineage>
</organism>
<keyword evidence="2" id="KW-1133">Transmembrane helix</keyword>
<evidence type="ECO:0008006" key="5">
    <source>
        <dbReference type="Google" id="ProtNLM"/>
    </source>
</evidence>
<comment type="caution">
    <text evidence="3">The sequence shown here is derived from an EMBL/GenBank/DDBJ whole genome shotgun (WGS) entry which is preliminary data.</text>
</comment>
<feature type="transmembrane region" description="Helical" evidence="2">
    <location>
        <begin position="49"/>
        <end position="68"/>
    </location>
</feature>
<accession>A0ABR5F2U5</accession>
<keyword evidence="2" id="KW-0812">Transmembrane</keyword>
<feature type="region of interest" description="Disordered" evidence="1">
    <location>
        <begin position="114"/>
        <end position="147"/>
    </location>
</feature>
<name>A0ABR5F2U5_9ACTN</name>
<dbReference type="Proteomes" id="UP000035425">
    <property type="component" value="Unassembled WGS sequence"/>
</dbReference>
<keyword evidence="2" id="KW-0472">Membrane</keyword>
<feature type="compositionally biased region" description="Gly residues" evidence="1">
    <location>
        <begin position="115"/>
        <end position="129"/>
    </location>
</feature>
<feature type="transmembrane region" description="Helical" evidence="2">
    <location>
        <begin position="88"/>
        <end position="105"/>
    </location>
</feature>
<sequence length="147" mass="16184">MSTFASYFFFAPVFAVVFGFLGWMVPVLLFRGAVARRRVGVQTLFRTGYAIIAVVSLFLLVIGTRTSQRVQHLDGTVKYVAGPRDHDVAPLLGTAASFVVVWLVQRQWRRWQLRRGGGPGGPAGFGGPGDRWRPRRGGSRGLEYDGG</sequence>
<dbReference type="RefSeq" id="WP_047223586.1">
    <property type="nucleotide sequence ID" value="NZ_JWIO01000022.1"/>
</dbReference>
<gene>
    <name evidence="3" type="ORF">FrCorBMG51_14515</name>
</gene>
<proteinExistence type="predicted"/>
<evidence type="ECO:0000313" key="4">
    <source>
        <dbReference type="Proteomes" id="UP000035425"/>
    </source>
</evidence>
<reference evidence="3 4" key="1">
    <citation type="submission" date="2014-12" db="EMBL/GenBank/DDBJ databases">
        <title>Frankia sp. BMG5.1 draft genome.</title>
        <authorList>
            <person name="Gtari M."/>
            <person name="Ghodhbane-Gtari F."/>
            <person name="Nouioui I."/>
            <person name="Ktari A."/>
            <person name="Hezbri K."/>
            <person name="Mimouni W."/>
            <person name="Sbissi I."/>
            <person name="Ayari A."/>
            <person name="Yamanaka T."/>
            <person name="Normand P."/>
            <person name="Tisa L.S."/>
            <person name="Boudabous A."/>
        </authorList>
    </citation>
    <scope>NUCLEOTIDE SEQUENCE [LARGE SCALE GENOMIC DNA]</scope>
    <source>
        <strain evidence="3 4">BMG5.1</strain>
    </source>
</reference>
<evidence type="ECO:0000256" key="1">
    <source>
        <dbReference type="SAM" id="MobiDB-lite"/>
    </source>
</evidence>
<dbReference type="EMBL" id="JWIO01000022">
    <property type="protein sequence ID" value="KLL10968.1"/>
    <property type="molecule type" value="Genomic_DNA"/>
</dbReference>
<feature type="transmembrane region" description="Helical" evidence="2">
    <location>
        <begin position="6"/>
        <end position="29"/>
    </location>
</feature>
<evidence type="ECO:0000256" key="2">
    <source>
        <dbReference type="SAM" id="Phobius"/>
    </source>
</evidence>
<keyword evidence="4" id="KW-1185">Reference proteome</keyword>